<dbReference type="InterPro" id="IPR036388">
    <property type="entry name" value="WH-like_DNA-bd_sf"/>
</dbReference>
<proteinExistence type="predicted"/>
<protein>
    <submittedName>
        <fullName evidence="1">PaaX family transcriptional regulator C-terminal domain-containing protein</fullName>
    </submittedName>
</protein>
<keyword evidence="2" id="KW-1185">Reference proteome</keyword>
<evidence type="ECO:0000313" key="2">
    <source>
        <dbReference type="Proteomes" id="UP001501627"/>
    </source>
</evidence>
<dbReference type="Proteomes" id="UP001501627">
    <property type="component" value="Unassembled WGS sequence"/>
</dbReference>
<name>A0ABP7RRY7_9BURK</name>
<reference evidence="2" key="1">
    <citation type="journal article" date="2019" name="Int. J. Syst. Evol. Microbiol.">
        <title>The Global Catalogue of Microorganisms (GCM) 10K type strain sequencing project: providing services to taxonomists for standard genome sequencing and annotation.</title>
        <authorList>
            <consortium name="The Broad Institute Genomics Platform"/>
            <consortium name="The Broad Institute Genome Sequencing Center for Infectious Disease"/>
            <person name="Wu L."/>
            <person name="Ma J."/>
        </authorList>
    </citation>
    <scope>NUCLEOTIDE SEQUENCE [LARGE SCALE GENOMIC DNA]</scope>
    <source>
        <strain evidence="2">JCM 17561</strain>
    </source>
</reference>
<organism evidence="1 2">
    <name type="scientific">Comamonas faecalis</name>
    <dbReference type="NCBI Taxonomy" id="1387849"/>
    <lineage>
        <taxon>Bacteria</taxon>
        <taxon>Pseudomonadati</taxon>
        <taxon>Pseudomonadota</taxon>
        <taxon>Betaproteobacteria</taxon>
        <taxon>Burkholderiales</taxon>
        <taxon>Comamonadaceae</taxon>
        <taxon>Comamonas</taxon>
    </lineage>
</organism>
<accession>A0ABP7RRY7</accession>
<evidence type="ECO:0000313" key="1">
    <source>
        <dbReference type="EMBL" id="GAA4001325.1"/>
    </source>
</evidence>
<dbReference type="EMBL" id="BAABBP010000028">
    <property type="protein sequence ID" value="GAA4001325.1"/>
    <property type="molecule type" value="Genomic_DNA"/>
</dbReference>
<dbReference type="RefSeq" id="WP_103045203.1">
    <property type="nucleotide sequence ID" value="NZ_BAABBP010000028.1"/>
</dbReference>
<dbReference type="Gene3D" id="3.30.70.2650">
    <property type="match status" value="1"/>
</dbReference>
<comment type="caution">
    <text evidence="1">The sequence shown here is derived from an EMBL/GenBank/DDBJ whole genome shotgun (WGS) entry which is preliminary data.</text>
</comment>
<sequence length="270" mass="30123">MEDQGNIFGNAPTAPELVLDLLVADGGTLSAAAICRAGALMGIEAQVVRVALTRLLAQGKISRSGRGSYVIERRRHALTDAVDRWWRHQHHQLPWQGGWIAVIDGDVRRQNQKTWRRHQLALQLRGFAALSPGLWLRPDNLRGGVKAEQASVRTLGLAPQALVVRMEGLDAQARNRADRLWDSLQLPQRYSAMADSLQESARRLPAMPLADATRESLLLGRHTIAALLRDPLLPAELMDGEPREHLTQLMRSYQRQARKVCRAFLAQTNP</sequence>
<dbReference type="PANTHER" id="PTHR30319:SF1">
    <property type="entry name" value="TRANSCRIPTIONAL REPRESSOR PAAX"/>
    <property type="match status" value="1"/>
</dbReference>
<gene>
    <name evidence="1" type="ORF">GCM10022279_26570</name>
</gene>
<dbReference type="Gene3D" id="1.10.10.10">
    <property type="entry name" value="Winged helix-like DNA-binding domain superfamily/Winged helix DNA-binding domain"/>
    <property type="match status" value="1"/>
</dbReference>
<dbReference type="PANTHER" id="PTHR30319">
    <property type="entry name" value="PHENYLACETIC ACID REGULATOR-RELATED TRANSCRIPTIONAL REPRESSOR"/>
    <property type="match status" value="1"/>
</dbReference>